<name>A0AAP0D3R2_9ASTR</name>
<dbReference type="InterPro" id="IPR026960">
    <property type="entry name" value="RVT-Znf"/>
</dbReference>
<feature type="transmembrane region" description="Helical" evidence="1">
    <location>
        <begin position="1030"/>
        <end position="1050"/>
    </location>
</feature>
<accession>A0AAP0D3R2</accession>
<dbReference type="CDD" id="cd06555">
    <property type="entry name" value="ASCH_PF0470_like"/>
    <property type="match status" value="1"/>
</dbReference>
<dbReference type="InterPro" id="IPR007374">
    <property type="entry name" value="ASCH_domain"/>
</dbReference>
<dbReference type="Pfam" id="PF04266">
    <property type="entry name" value="ASCH"/>
    <property type="match status" value="1"/>
</dbReference>
<dbReference type="Pfam" id="PF13966">
    <property type="entry name" value="zf-RVT"/>
    <property type="match status" value="1"/>
</dbReference>
<dbReference type="Pfam" id="PF00078">
    <property type="entry name" value="RVT_1"/>
    <property type="match status" value="1"/>
</dbReference>
<keyword evidence="1" id="KW-1133">Transmembrane helix</keyword>
<dbReference type="PROSITE" id="PS50878">
    <property type="entry name" value="RT_POL"/>
    <property type="match status" value="1"/>
</dbReference>
<keyword evidence="1" id="KW-0472">Membrane</keyword>
<proteinExistence type="predicted"/>
<dbReference type="SUPFAM" id="SSF88697">
    <property type="entry name" value="PUA domain-like"/>
    <property type="match status" value="1"/>
</dbReference>
<dbReference type="Gene3D" id="2.30.130.30">
    <property type="entry name" value="Hypothetical protein"/>
    <property type="match status" value="1"/>
</dbReference>
<evidence type="ECO:0000259" key="2">
    <source>
        <dbReference type="PROSITE" id="PS50878"/>
    </source>
</evidence>
<dbReference type="Proteomes" id="UP001408789">
    <property type="component" value="Unassembled WGS sequence"/>
</dbReference>
<reference evidence="3 4" key="1">
    <citation type="submission" date="2024-04" db="EMBL/GenBank/DDBJ databases">
        <title>The reference genome of an endangered Asteraceae, Deinandra increscens subsp. villosa, native to the Central Coast of California.</title>
        <authorList>
            <person name="Guilliams M."/>
            <person name="Hasenstab-Lehman K."/>
            <person name="Meyer R."/>
            <person name="Mcevoy S."/>
        </authorList>
    </citation>
    <scope>NUCLEOTIDE SEQUENCE [LARGE SCALE GENOMIC DNA]</scope>
    <source>
        <tissue evidence="3">Leaf</tissue>
    </source>
</reference>
<protein>
    <recommendedName>
        <fullName evidence="2">Reverse transcriptase domain-containing protein</fullName>
    </recommendedName>
</protein>
<gene>
    <name evidence="3" type="ORF">SSX86_012192</name>
</gene>
<dbReference type="InterPro" id="IPR015947">
    <property type="entry name" value="PUA-like_sf"/>
</dbReference>
<sequence>MDRYALDVNVERAEDVITHKRVLKMAEDPANRPAFEVRLVQVGLLQFATVFCALVGCVGYDSVVKETWEDPSFIAHGNCFIKFKEKLKLVKIKLKGWNKARVLEENKDRDNLRTRLDGIEVDMEMSNNLSILQAEKASIVRDLNVIEKRKALEMSQKLKTKWTLEGDESSKFFHAYLKKRRRLATIRGIKHNGVWVENPDEIKNIFFEYHRSRFAKGTSGSPVWSLVHRFRSISAASLDMLGRRPTLGEVRQAVWDCGSSKAPGPDGFSFAFVKNHWALLVDDIMEFVGYFFEKKHIPRGCNASFFTLIPKNDNPVLIQDFRPISLINVQYKTLAKLLANRLALVVDDLVSPVQSAFIGGRQILDGPIMLNEIVRWAKKKKRKMLTFKVDFAKAYDSLNWDFLFSVLREMGFGNDWIDLLRACLSSATSSVLVNGSPSKEFPIEKGLRQGDPLSPFLFILAMEGLHAMIDHEVNSGLFKPFMVGDDKVPVSHLFYADDVIFVGEWATENFDCIKKILDSFYEASGLKVNVAKCKVFGVGVEEGNLNRLAVSLGCSAGKLPFNYLGVPVGERMDLIKSWDPIVEKFRNRLAKWKANLLSVGGRLTLISSVLGALPIYYLSLFRLPRAVKLVLEGIRANFFWGGGDGTRKLHWVNWDEIIGEKEKGGLGIGSLDALNKALLLKWKWRFLNDRDRLWVRVPRNSFVRVVGNGESIRFWEDIWIGNDCLAEKFPRLFALENHKGCKVADRLIGNIRIWSWRRNLRGGLEESQFTALLGLLNSASVSNARDGWTWNLGGNTSFEVKHVRKTIEKVSLPSISLKTRWNKSVPKKINIFLWRLLRDRLATRCKLIEKDIPLANLGCVLCTHPLESSGHLFMECSIIKRVWNKIKRWLHISFDTSGRPADILSLLDSSSYSKKKKQLIDGIFCCTWWVIWKLRNEIVHNAESSQILDDTVRPDPLENLRKYKGGYDITNVHYWSSTAYTGIAGYVLGALCLLSGVVFGIFLLATICCKPNRKLKKHKRPTSPKQYYRWHIILAAFFTLLAIVGTALVLGGNTKFHIRADKIIDIIIDAADDASTTIYNTTGAMKLTRANLQGTNVDASTTRFLDSTSRQLDSTADDIQRQARKNRHKIDLGLRIVFIVSTVIFALNLVAVIALTAFGVMKIRRLLHILLVLCWLITVLCWVFFGAYFFLSRFAGDTCTALEGFREDPYNNSLSSILPCDQLLSARSVLNDVSAGVYDLVNEVNANISRIQPDSSFGVCNPFSGPPEYNYQPNNCSENDIRIGDIPELLRLITCVDPVDGVCNGGIPISGTDFKTAVAYTSSIQILLNSYPGMESLLQCQTVKDAFTEIVENHCKPVKRDVKIVWAGLVFLSIVMVFLVLTWVVEAYRERTHRFSDGSVKPHHADDHVIEVERPEETGKDGAATKTERRASGDMVIGWRRHARDRATTEVLKKKEEPLHDGGQAEPQLMPKLQLKDCIEPLLNFTLALSIEDSIDAGLSKEFCSNLLKEDDHDRTCHSSLSSTGHFEGVPPYPLYKHLASTLLEWITSGAVHKVHSDTSLIREDSSLKQKEHEWNTIIREKGSDLIKMLETVDFELHVQEPFFSQLKDGHKTVEGRCAGGVNRIESGSLIVFNKCLLLQVQGVHWYASFSDMLVAEGLDKVLPGVETIKEGTEIYRKFYSEEREKSNGVLAIRIKPTSQLYDHLASILAALSYDGIQRLLGISHTVGTIPDALPLPRSTLLSAFSSPHNPDVKSSVLSDGARGLAKHVNRSKGEFWGSFSGNDSHKNMLALNVINHLIAHCCWLNVHIIPPHGPVFEIRVQDGYGARWSLNPTKFIGFLEPYMEDGYARGWKH</sequence>
<evidence type="ECO:0000256" key="1">
    <source>
        <dbReference type="SAM" id="Phobius"/>
    </source>
</evidence>
<evidence type="ECO:0000313" key="3">
    <source>
        <dbReference type="EMBL" id="KAK9068081.1"/>
    </source>
</evidence>
<dbReference type="PANTHER" id="PTHR34204">
    <property type="entry name" value="RNA-BINDING ASCH DOMAIN PROTEIN"/>
    <property type="match status" value="1"/>
</dbReference>
<dbReference type="SUPFAM" id="SSF56672">
    <property type="entry name" value="DNA/RNA polymerases"/>
    <property type="match status" value="1"/>
</dbReference>
<dbReference type="SMART" id="SM01022">
    <property type="entry name" value="ASCH"/>
    <property type="match status" value="1"/>
</dbReference>
<dbReference type="CDD" id="cd01650">
    <property type="entry name" value="RT_nLTR_like"/>
    <property type="match status" value="1"/>
</dbReference>
<comment type="caution">
    <text evidence="3">The sequence shown here is derived from an EMBL/GenBank/DDBJ whole genome shotgun (WGS) entry which is preliminary data.</text>
</comment>
<feature type="transmembrane region" description="Helical" evidence="1">
    <location>
        <begin position="1167"/>
        <end position="1191"/>
    </location>
</feature>
<feature type="domain" description="Reverse transcriptase" evidence="2">
    <location>
        <begin position="290"/>
        <end position="568"/>
    </location>
</feature>
<evidence type="ECO:0000313" key="4">
    <source>
        <dbReference type="Proteomes" id="UP001408789"/>
    </source>
</evidence>
<feature type="transmembrane region" description="Helical" evidence="1">
    <location>
        <begin position="1364"/>
        <end position="1385"/>
    </location>
</feature>
<feature type="transmembrane region" description="Helical" evidence="1">
    <location>
        <begin position="1136"/>
        <end position="1160"/>
    </location>
</feature>
<dbReference type="InterPro" id="IPR000477">
    <property type="entry name" value="RT_dom"/>
</dbReference>
<feature type="transmembrane region" description="Helical" evidence="1">
    <location>
        <begin position="983"/>
        <end position="1009"/>
    </location>
</feature>
<keyword evidence="4" id="KW-1185">Reference proteome</keyword>
<organism evidence="3 4">
    <name type="scientific">Deinandra increscens subsp. villosa</name>
    <dbReference type="NCBI Taxonomy" id="3103831"/>
    <lineage>
        <taxon>Eukaryota</taxon>
        <taxon>Viridiplantae</taxon>
        <taxon>Streptophyta</taxon>
        <taxon>Embryophyta</taxon>
        <taxon>Tracheophyta</taxon>
        <taxon>Spermatophyta</taxon>
        <taxon>Magnoliopsida</taxon>
        <taxon>eudicotyledons</taxon>
        <taxon>Gunneridae</taxon>
        <taxon>Pentapetalae</taxon>
        <taxon>asterids</taxon>
        <taxon>campanulids</taxon>
        <taxon>Asterales</taxon>
        <taxon>Asteraceae</taxon>
        <taxon>Asteroideae</taxon>
        <taxon>Heliantheae alliance</taxon>
        <taxon>Madieae</taxon>
        <taxon>Madiinae</taxon>
        <taxon>Deinandra</taxon>
    </lineage>
</organism>
<dbReference type="EMBL" id="JBCNJP010000014">
    <property type="protein sequence ID" value="KAK9068081.1"/>
    <property type="molecule type" value="Genomic_DNA"/>
</dbReference>
<dbReference type="InterPro" id="IPR043502">
    <property type="entry name" value="DNA/RNA_pol_sf"/>
</dbReference>
<dbReference type="PANTHER" id="PTHR34204:SF2">
    <property type="entry name" value="RNA-BINDING ASCH DOMAIN PROTEIN"/>
    <property type="match status" value="1"/>
</dbReference>
<keyword evidence="1" id="KW-0812">Transmembrane</keyword>